<accession>A6P2A7</accession>
<proteinExistence type="predicted"/>
<feature type="transmembrane region" description="Helical" evidence="1">
    <location>
        <begin position="105"/>
        <end position="130"/>
    </location>
</feature>
<dbReference type="AlphaFoldDB" id="A6P2A7"/>
<keyword evidence="1" id="KW-1133">Transmembrane helix</keyword>
<dbReference type="EMBL" id="AAXG02000053">
    <property type="protein sequence ID" value="EDM97494.1"/>
    <property type="molecule type" value="Genomic_DNA"/>
</dbReference>
<dbReference type="OrthoDB" id="3169575at2"/>
<name>A6P2A7_9FIRM</name>
<keyword evidence="1" id="KW-0472">Membrane</keyword>
<reference evidence="2 3" key="1">
    <citation type="submission" date="2007-04" db="EMBL/GenBank/DDBJ databases">
        <authorList>
            <person name="Fulton L."/>
            <person name="Clifton S."/>
            <person name="Fulton B."/>
            <person name="Xu J."/>
            <person name="Minx P."/>
            <person name="Pepin K.H."/>
            <person name="Johnson M."/>
            <person name="Thiruvilangam P."/>
            <person name="Bhonagiri V."/>
            <person name="Nash W.E."/>
            <person name="Mardis E.R."/>
            <person name="Wilson R.K."/>
        </authorList>
    </citation>
    <scope>NUCLEOTIDE SEQUENCE [LARGE SCALE GENOMIC DNA]</scope>
    <source>
        <strain evidence="2 3">ATCC 29799</strain>
    </source>
</reference>
<keyword evidence="3" id="KW-1185">Reference proteome</keyword>
<protein>
    <recommendedName>
        <fullName evidence="4">CvpA family protein</fullName>
    </recommendedName>
</protein>
<keyword evidence="1" id="KW-0812">Transmembrane</keyword>
<dbReference type="RefSeq" id="WP_006575086.1">
    <property type="nucleotide sequence ID" value="NZ_AAXG02000053.1"/>
</dbReference>
<organism evidence="2 3">
    <name type="scientific">Pseudoflavonifractor capillosus ATCC 29799</name>
    <dbReference type="NCBI Taxonomy" id="411467"/>
    <lineage>
        <taxon>Bacteria</taxon>
        <taxon>Bacillati</taxon>
        <taxon>Bacillota</taxon>
        <taxon>Clostridia</taxon>
        <taxon>Eubacteriales</taxon>
        <taxon>Oscillospiraceae</taxon>
        <taxon>Pseudoflavonifractor</taxon>
    </lineage>
</organism>
<evidence type="ECO:0008006" key="4">
    <source>
        <dbReference type="Google" id="ProtNLM"/>
    </source>
</evidence>
<feature type="transmembrane region" description="Helical" evidence="1">
    <location>
        <begin position="51"/>
        <end position="72"/>
    </location>
</feature>
<dbReference type="STRING" id="411467.BACCAP_04637"/>
<evidence type="ECO:0000256" key="1">
    <source>
        <dbReference type="SAM" id="Phobius"/>
    </source>
</evidence>
<comment type="caution">
    <text evidence="2">The sequence shown here is derived from an EMBL/GenBank/DDBJ whole genome shotgun (WGS) entry which is preliminary data.</text>
</comment>
<dbReference type="Proteomes" id="UP000003639">
    <property type="component" value="Unassembled WGS sequence"/>
</dbReference>
<evidence type="ECO:0000313" key="3">
    <source>
        <dbReference type="Proteomes" id="UP000003639"/>
    </source>
</evidence>
<feature type="transmembrane region" description="Helical" evidence="1">
    <location>
        <begin position="21"/>
        <end position="39"/>
    </location>
</feature>
<dbReference type="eggNOG" id="ENOG502Z7PD">
    <property type="taxonomic scope" value="Bacteria"/>
</dbReference>
<gene>
    <name evidence="2" type="ORF">BACCAP_04637</name>
</gene>
<reference evidence="2 3" key="2">
    <citation type="submission" date="2007-06" db="EMBL/GenBank/DDBJ databases">
        <title>Draft genome sequence of Pseudoflavonifractor capillosus ATCC 29799.</title>
        <authorList>
            <person name="Sudarsanam P."/>
            <person name="Ley R."/>
            <person name="Guruge J."/>
            <person name="Turnbaugh P.J."/>
            <person name="Mahowald M."/>
            <person name="Liep D."/>
            <person name="Gordon J."/>
        </authorList>
    </citation>
    <scope>NUCLEOTIDE SEQUENCE [LARGE SCALE GENOMIC DNA]</scope>
    <source>
        <strain evidence="2 3">ATCC 29799</strain>
    </source>
</reference>
<sequence length="580" mass="64491">MNQKKPKSGKKLHAPKSKVGKVLLNLVITAIIGFVYFYFTLPALNLQSEDFYAFVGLLCVVYIVCAFITSGFHLEGTTVTTAAGTVTTAQGGKVKEYFRFIKKQCLPIGILLGLLIVVGLVGQVISLPIFRAASYRELLDVQEGDFVTDVQEISFDEIPMLDEDSARYLSTTQMGTIPDMASQFEVAYDSTQINYQGRPVRVAPLEYADLIKWFTNRSEGLPAYIVVDMVTQEVQVVRLPEGQGMKYSPSEPLNRNVYRHLRFNYPTYMFATPSFEIDEEGNPWWICPRVVKTIGLFGGTDISGAVLMNAVTGECTYYAYEDVPQWVDRVYLASLIMQQYDYYGTLIHGFINSIFGQKDVRVTTEGYNYIAMNDDVYMYTGITSATSDQSNLGFLLCNQRTKETKFYEVPGATEQSAQASAEGMVQDQGYKATFPLLLNVADQPTYFIALKDNRQLVKQYAMVNVGQFTVVGIGDTVASCEQNYLEQMATKGIAVDQGSRLETDVSGVIADIRSAVIDGNTYYYFSLEGEDVYYSIPAKDNDVAVILNPGDRVTINHAPVADGDAPDIVEGYTIVLDRRG</sequence>
<evidence type="ECO:0000313" key="2">
    <source>
        <dbReference type="EMBL" id="EDM97494.1"/>
    </source>
</evidence>